<evidence type="ECO:0000313" key="1">
    <source>
        <dbReference type="EMBL" id="OAB34122.1"/>
    </source>
</evidence>
<proteinExistence type="predicted"/>
<name>A0A168DEE1_9BACL</name>
<dbReference type="RefSeq" id="WP_068537866.1">
    <property type="nucleotide sequence ID" value="NZ_LVJH01000070.1"/>
</dbReference>
<reference evidence="1 2" key="1">
    <citation type="submission" date="2016-03" db="EMBL/GenBank/DDBJ databases">
        <title>Draft genome sequence of Paenibacillus glacialis DSM 22343.</title>
        <authorList>
            <person name="Shin S.-K."/>
            <person name="Yi H."/>
        </authorList>
    </citation>
    <scope>NUCLEOTIDE SEQUENCE [LARGE SCALE GENOMIC DNA]</scope>
    <source>
        <strain evidence="1 2">DSM 22343</strain>
    </source>
</reference>
<accession>A0A168DEE1</accession>
<evidence type="ECO:0000313" key="2">
    <source>
        <dbReference type="Proteomes" id="UP000076967"/>
    </source>
</evidence>
<organism evidence="1 2">
    <name type="scientific">Paenibacillus glacialis</name>
    <dbReference type="NCBI Taxonomy" id="494026"/>
    <lineage>
        <taxon>Bacteria</taxon>
        <taxon>Bacillati</taxon>
        <taxon>Bacillota</taxon>
        <taxon>Bacilli</taxon>
        <taxon>Bacillales</taxon>
        <taxon>Paenibacillaceae</taxon>
        <taxon>Paenibacillus</taxon>
    </lineage>
</organism>
<dbReference type="EMBL" id="LVJH01000070">
    <property type="protein sequence ID" value="OAB34122.1"/>
    <property type="molecule type" value="Genomic_DNA"/>
</dbReference>
<comment type="caution">
    <text evidence="1">The sequence shown here is derived from an EMBL/GenBank/DDBJ whole genome shotgun (WGS) entry which is preliminary data.</text>
</comment>
<sequence>MSVKKTVREPVDVSNDLNKRTKQEWIEGAVVLKRERFEIAGALFDCKTDALLSRQEVNQKLEAYLRPVTKEETVNVDTKE</sequence>
<gene>
    <name evidence="1" type="ORF">PGLA_24825</name>
</gene>
<dbReference type="AlphaFoldDB" id="A0A168DEE1"/>
<protein>
    <submittedName>
        <fullName evidence="1">Uncharacterized protein</fullName>
    </submittedName>
</protein>
<dbReference type="STRING" id="494026.PGLA_24825"/>
<dbReference type="OrthoDB" id="2625749at2"/>
<keyword evidence="2" id="KW-1185">Reference proteome</keyword>
<dbReference type="Proteomes" id="UP000076967">
    <property type="component" value="Unassembled WGS sequence"/>
</dbReference>